<dbReference type="Proteomes" id="UP001174136">
    <property type="component" value="Unassembled WGS sequence"/>
</dbReference>
<protein>
    <submittedName>
        <fullName evidence="4">Mannan-binding lectin serine protease 1</fullName>
    </submittedName>
</protein>
<gene>
    <name evidence="4" type="primary">Masp1_3</name>
    <name evidence="4" type="ORF">N1851_032797</name>
</gene>
<dbReference type="GO" id="GO:0004252">
    <property type="term" value="F:serine-type endopeptidase activity"/>
    <property type="evidence" value="ECO:0007669"/>
    <property type="project" value="TreeGrafter"/>
</dbReference>
<dbReference type="PANTHER" id="PTHR24255:SF10">
    <property type="entry name" value="MANNAN-BINDING LECTIN SERINE PROTEASE 2"/>
    <property type="match status" value="1"/>
</dbReference>
<dbReference type="PANTHER" id="PTHR24255">
    <property type="entry name" value="COMPLEMENT COMPONENT 1, S SUBCOMPONENT-RELATED"/>
    <property type="match status" value="1"/>
</dbReference>
<comment type="caution">
    <text evidence="2">Lacks conserved residue(s) required for the propagation of feature annotation.</text>
</comment>
<dbReference type="CDD" id="cd00041">
    <property type="entry name" value="CUB"/>
    <property type="match status" value="1"/>
</dbReference>
<comment type="caution">
    <text evidence="4">The sequence shown here is derived from an EMBL/GenBank/DDBJ whole genome shotgun (WGS) entry which is preliminary data.</text>
</comment>
<dbReference type="Pfam" id="PF00431">
    <property type="entry name" value="CUB"/>
    <property type="match status" value="1"/>
</dbReference>
<keyword evidence="4" id="KW-0378">Hydrolase</keyword>
<evidence type="ECO:0000256" key="2">
    <source>
        <dbReference type="PROSITE-ProRule" id="PRU00059"/>
    </source>
</evidence>
<evidence type="ECO:0000256" key="1">
    <source>
        <dbReference type="ARBA" id="ARBA00023157"/>
    </source>
</evidence>
<keyword evidence="1" id="KW-1015">Disulfide bond</keyword>
<keyword evidence="4" id="KW-0645">Protease</keyword>
<evidence type="ECO:0000313" key="5">
    <source>
        <dbReference type="Proteomes" id="UP001174136"/>
    </source>
</evidence>
<keyword evidence="5" id="KW-1185">Reference proteome</keyword>
<dbReference type="SUPFAM" id="SSF49854">
    <property type="entry name" value="Spermadhesin, CUB domain"/>
    <property type="match status" value="1"/>
</dbReference>
<feature type="domain" description="CUB" evidence="3">
    <location>
        <begin position="11"/>
        <end position="85"/>
    </location>
</feature>
<dbReference type="InterPro" id="IPR000859">
    <property type="entry name" value="CUB_dom"/>
</dbReference>
<dbReference type="Gene3D" id="2.60.120.290">
    <property type="entry name" value="Spermadhesin, CUB domain"/>
    <property type="match status" value="1"/>
</dbReference>
<sequence>MNTILCCVSVCRVCVLSALFYVSWSVELTGLFGSFSSLHFPQPYPDNHRVAWNITVPKGHRVKLYFTHFNLEPSQHCEYDYLQVY</sequence>
<reference evidence="4" key="1">
    <citation type="journal article" date="2023" name="Front. Mar. Sci.">
        <title>A new Merluccius polli reference genome to investigate the effects of global change in West African waters.</title>
        <authorList>
            <person name="Mateo J.L."/>
            <person name="Blanco-Fernandez C."/>
            <person name="Garcia-Vazquez E."/>
            <person name="Machado-Schiaffino G."/>
        </authorList>
    </citation>
    <scope>NUCLEOTIDE SEQUENCE</scope>
    <source>
        <strain evidence="4">C29</strain>
        <tissue evidence="4">Fin</tissue>
    </source>
</reference>
<accession>A0AA47M2D5</accession>
<dbReference type="GO" id="GO:0006508">
    <property type="term" value="P:proteolysis"/>
    <property type="evidence" value="ECO:0007669"/>
    <property type="project" value="UniProtKB-KW"/>
</dbReference>
<evidence type="ECO:0000313" key="4">
    <source>
        <dbReference type="EMBL" id="KAK0132324.1"/>
    </source>
</evidence>
<dbReference type="EMBL" id="JAOPHQ010006271">
    <property type="protein sequence ID" value="KAK0132324.1"/>
    <property type="molecule type" value="Genomic_DNA"/>
</dbReference>
<name>A0AA47M2D5_MERPO</name>
<dbReference type="AlphaFoldDB" id="A0AA47M2D5"/>
<dbReference type="PROSITE" id="PS01180">
    <property type="entry name" value="CUB"/>
    <property type="match status" value="1"/>
</dbReference>
<dbReference type="GO" id="GO:0005615">
    <property type="term" value="C:extracellular space"/>
    <property type="evidence" value="ECO:0007669"/>
    <property type="project" value="TreeGrafter"/>
</dbReference>
<organism evidence="4 5">
    <name type="scientific">Merluccius polli</name>
    <name type="common">Benguela hake</name>
    <name type="synonym">Merluccius cadenati</name>
    <dbReference type="NCBI Taxonomy" id="89951"/>
    <lineage>
        <taxon>Eukaryota</taxon>
        <taxon>Metazoa</taxon>
        <taxon>Chordata</taxon>
        <taxon>Craniata</taxon>
        <taxon>Vertebrata</taxon>
        <taxon>Euteleostomi</taxon>
        <taxon>Actinopterygii</taxon>
        <taxon>Neopterygii</taxon>
        <taxon>Teleostei</taxon>
        <taxon>Neoteleostei</taxon>
        <taxon>Acanthomorphata</taxon>
        <taxon>Zeiogadaria</taxon>
        <taxon>Gadariae</taxon>
        <taxon>Gadiformes</taxon>
        <taxon>Gadoidei</taxon>
        <taxon>Merlucciidae</taxon>
        <taxon>Merluccius</taxon>
    </lineage>
</organism>
<dbReference type="InterPro" id="IPR035914">
    <property type="entry name" value="Sperma_CUB_dom_sf"/>
</dbReference>
<proteinExistence type="predicted"/>
<evidence type="ECO:0000259" key="3">
    <source>
        <dbReference type="PROSITE" id="PS01180"/>
    </source>
</evidence>